<dbReference type="Gene3D" id="3.20.20.70">
    <property type="entry name" value="Aldolase class I"/>
    <property type="match status" value="1"/>
</dbReference>
<feature type="domain" description="SMP-30/Gluconolactonase/LRE-like region" evidence="14">
    <location>
        <begin position="423"/>
        <end position="697"/>
    </location>
</feature>
<keyword evidence="13" id="KW-0862">Zinc</keyword>
<keyword evidence="13" id="KW-0479">Metal-binding</keyword>
<dbReference type="PROSITE" id="PS00171">
    <property type="entry name" value="TIM_1"/>
    <property type="match status" value="1"/>
</dbReference>
<dbReference type="GO" id="GO:0004807">
    <property type="term" value="F:triose-phosphate isomerase activity"/>
    <property type="evidence" value="ECO:0007669"/>
    <property type="project" value="UniProtKB-EC"/>
</dbReference>
<evidence type="ECO:0000256" key="6">
    <source>
        <dbReference type="ARBA" id="ARBA00022432"/>
    </source>
</evidence>
<evidence type="ECO:0000256" key="10">
    <source>
        <dbReference type="ARBA" id="ARBA00052432"/>
    </source>
</evidence>
<gene>
    <name evidence="15" type="ORF">PAUS00366_LOCUS17308</name>
</gene>
<dbReference type="InterPro" id="IPR013658">
    <property type="entry name" value="SGL"/>
</dbReference>
<evidence type="ECO:0000256" key="2">
    <source>
        <dbReference type="ARBA" id="ARBA00004742"/>
    </source>
</evidence>
<dbReference type="EC" id="5.3.1.1" evidence="5"/>
<dbReference type="InterPro" id="IPR020861">
    <property type="entry name" value="Triosephosphate_isomerase_AS"/>
</dbReference>
<dbReference type="AlphaFoldDB" id="A0A7S4ARH4"/>
<protein>
    <recommendedName>
        <fullName evidence="5">triose-phosphate isomerase</fullName>
        <ecNumber evidence="5">5.3.1.1</ecNumber>
    </recommendedName>
</protein>
<dbReference type="InterPro" id="IPR035990">
    <property type="entry name" value="TIM_sf"/>
</dbReference>
<dbReference type="InterPro" id="IPR013785">
    <property type="entry name" value="Aldolase_TIM"/>
</dbReference>
<dbReference type="HAMAP" id="MF_00147_B">
    <property type="entry name" value="TIM_B"/>
    <property type="match status" value="1"/>
</dbReference>
<feature type="binding site" evidence="13">
    <location>
        <position position="425"/>
    </location>
    <ligand>
        <name>a divalent metal cation</name>
        <dbReference type="ChEBI" id="CHEBI:60240"/>
    </ligand>
</feature>
<evidence type="ECO:0000313" key="15">
    <source>
        <dbReference type="EMBL" id="CAE0724551.1"/>
    </source>
</evidence>
<organism evidence="15">
    <name type="scientific">Pseudo-nitzschia australis</name>
    <dbReference type="NCBI Taxonomy" id="44445"/>
    <lineage>
        <taxon>Eukaryota</taxon>
        <taxon>Sar</taxon>
        <taxon>Stramenopiles</taxon>
        <taxon>Ochrophyta</taxon>
        <taxon>Bacillariophyta</taxon>
        <taxon>Bacillariophyceae</taxon>
        <taxon>Bacillariophycidae</taxon>
        <taxon>Bacillariales</taxon>
        <taxon>Bacillariaceae</taxon>
        <taxon>Pseudo-nitzschia</taxon>
    </lineage>
</organism>
<evidence type="ECO:0000256" key="5">
    <source>
        <dbReference type="ARBA" id="ARBA00011940"/>
    </source>
</evidence>
<dbReference type="InterPro" id="IPR000652">
    <property type="entry name" value="Triosephosphate_isomerase"/>
</dbReference>
<feature type="binding site" evidence="13">
    <location>
        <position position="638"/>
    </location>
    <ligand>
        <name>a divalent metal cation</name>
        <dbReference type="ChEBI" id="CHEBI:60240"/>
    </ligand>
</feature>
<comment type="pathway">
    <text evidence="1">Carbohydrate degradation; glycolysis; D-glyceraldehyde 3-phosphate from glycerone phosphate: step 1/1.</text>
</comment>
<evidence type="ECO:0000256" key="7">
    <source>
        <dbReference type="ARBA" id="ARBA00022490"/>
    </source>
</evidence>
<dbReference type="GO" id="GO:0046166">
    <property type="term" value="P:glyceraldehyde-3-phosphate biosynthetic process"/>
    <property type="evidence" value="ECO:0007669"/>
    <property type="project" value="TreeGrafter"/>
</dbReference>
<proteinExistence type="inferred from homology"/>
<evidence type="ECO:0000256" key="9">
    <source>
        <dbReference type="ARBA" id="ARBA00023235"/>
    </source>
</evidence>
<name>A0A7S4ARH4_9STRA</name>
<evidence type="ECO:0000256" key="8">
    <source>
        <dbReference type="ARBA" id="ARBA00023152"/>
    </source>
</evidence>
<keyword evidence="7" id="KW-0963">Cytoplasm</keyword>
<dbReference type="EMBL" id="HBIX01025110">
    <property type="protein sequence ID" value="CAE0724551.1"/>
    <property type="molecule type" value="Transcribed_RNA"/>
</dbReference>
<dbReference type="SUPFAM" id="SSF51351">
    <property type="entry name" value="Triosephosphate isomerase (TIM)"/>
    <property type="match status" value="1"/>
</dbReference>
<dbReference type="GO" id="GO:0006096">
    <property type="term" value="P:glycolytic process"/>
    <property type="evidence" value="ECO:0007669"/>
    <property type="project" value="UniProtKB-KW"/>
</dbReference>
<comment type="catalytic activity">
    <reaction evidence="10">
        <text>D-glyceraldehyde 3-phosphate = dihydroxyacetone phosphate</text>
        <dbReference type="Rhea" id="RHEA:18585"/>
        <dbReference type="ChEBI" id="CHEBI:57642"/>
        <dbReference type="ChEBI" id="CHEBI:59776"/>
        <dbReference type="EC" id="5.3.1.1"/>
    </reaction>
    <physiologicalReaction direction="left-to-right" evidence="10">
        <dbReference type="Rhea" id="RHEA:18586"/>
    </physiologicalReaction>
</comment>
<evidence type="ECO:0000256" key="11">
    <source>
        <dbReference type="ARBA" id="ARBA00056661"/>
    </source>
</evidence>
<comment type="function">
    <text evidence="11">Catalyzes the interconversion of glyceraldehyde 3-phosphate and dihydroxyacetone phosphate in the glycolytic and gluconeogenic pathways.</text>
</comment>
<dbReference type="GO" id="GO:0019563">
    <property type="term" value="P:glycerol catabolic process"/>
    <property type="evidence" value="ECO:0007669"/>
    <property type="project" value="TreeGrafter"/>
</dbReference>
<dbReference type="Pfam" id="PF00121">
    <property type="entry name" value="TIM"/>
    <property type="match status" value="1"/>
</dbReference>
<evidence type="ECO:0000256" key="4">
    <source>
        <dbReference type="ARBA" id="ARBA00011738"/>
    </source>
</evidence>
<sequence length="778" mass="83713">MVRELPRSKSKMARRRRPQLVKNSNSVAMAIAASILIFCLSLPTTALVFGSHRNRNSCRHYQRHVQQPPRGNSDGRTLKTITTSSSTASATSTTSTFSKLNSMNNYLDFDNTGASGIYDGNNQQQQQQQQRLPIVAGNWKLNPSTVQEATTLLKILAANFLHHRSSFDGAAPEVVVFPPTPYLERAVTLLEGTGIQVGAQTVGSEPKGAFTGEVSPSMVRSLGCSYVLVGHSERRTLYGETDELINAKIKLALQEDAGLSVVLCVGETLEEYENQLLESVIHFQVTRSLEGISSSDASDRLVIAYEPVWAIGTGKVATPQQAQTAHQVVRAALEELYGPVVAQSIRIQYGGSVTPASIEELMAMPDVDGALVGGASLTADGFSRIVDGATAASGLASLSMLEQQQLPPKELTALEVVSCLNVLGESPVWSVRDQALYWISAPEEEVWAWNMVDPPYRRLFGTTIGCIALKAASSENNDNNILVAGERAFLETNMACGVAAVAMEDFSSASPTVFCDRPEQQETTRPNDGRVDREGNLVIGMYNNYHRAGASAGQNNCGLYRLCPTTRTLRSLFPPGYKYRVSNCISFSPDGRTMYFCDTPTRKVYAFDYPSLSSGEEELCSNRRLIWTMPPNLAGGPDGAQVDADGGLWMALSGAGMVVRVHPSRPGIVDFVVHLPVKSPTSCTFGGPNLDELFVTTRGPDGGGLYRVKMPFGIRGLPEPEFGGGADTTSNGASTSLSPGLQLVLEQGSTSTLQQQQKPVPVFSNNAGSAVASYLDTL</sequence>
<evidence type="ECO:0000256" key="13">
    <source>
        <dbReference type="PIRSR" id="PIRSR605511-2"/>
    </source>
</evidence>
<feature type="active site" description="Proton donor/acceptor" evidence="12">
    <location>
        <position position="638"/>
    </location>
</feature>
<dbReference type="PANTHER" id="PTHR21139">
    <property type="entry name" value="TRIOSEPHOSPHATE ISOMERASE"/>
    <property type="match status" value="1"/>
</dbReference>
<feature type="binding site" evidence="13">
    <location>
        <position position="527"/>
    </location>
    <ligand>
        <name>substrate</name>
    </ligand>
</feature>
<dbReference type="InterPro" id="IPR011042">
    <property type="entry name" value="6-blade_b-propeller_TolB-like"/>
</dbReference>
<reference evidence="15" key="1">
    <citation type="submission" date="2021-01" db="EMBL/GenBank/DDBJ databases">
        <authorList>
            <person name="Corre E."/>
            <person name="Pelletier E."/>
            <person name="Niang G."/>
            <person name="Scheremetjew M."/>
            <person name="Finn R."/>
            <person name="Kale V."/>
            <person name="Holt S."/>
            <person name="Cochrane G."/>
            <person name="Meng A."/>
            <person name="Brown T."/>
            <person name="Cohen L."/>
        </authorList>
    </citation>
    <scope>NUCLEOTIDE SEQUENCE</scope>
    <source>
        <strain evidence="15">10249 10 AB</strain>
    </source>
</reference>
<accession>A0A7S4ARH4</accession>
<dbReference type="CDD" id="cd00311">
    <property type="entry name" value="TIM"/>
    <property type="match status" value="1"/>
</dbReference>
<dbReference type="NCBIfam" id="TIGR00419">
    <property type="entry name" value="tim"/>
    <property type="match status" value="1"/>
</dbReference>
<comment type="pathway">
    <text evidence="2">Carbohydrate biosynthesis; gluconeogenesis.</text>
</comment>
<dbReference type="FunFam" id="3.20.20.70:FF:000016">
    <property type="entry name" value="Triosephosphate isomerase"/>
    <property type="match status" value="1"/>
</dbReference>
<keyword evidence="9" id="KW-0413">Isomerase</keyword>
<dbReference type="InterPro" id="IPR005511">
    <property type="entry name" value="SMP-30"/>
</dbReference>
<dbReference type="InterPro" id="IPR022896">
    <property type="entry name" value="TrioseP_Isoase_bac/euk"/>
</dbReference>
<dbReference type="Gene3D" id="2.120.10.30">
    <property type="entry name" value="TolB, C-terminal domain"/>
    <property type="match status" value="1"/>
</dbReference>
<comment type="cofactor">
    <cofactor evidence="13">
        <name>Zn(2+)</name>
        <dbReference type="ChEBI" id="CHEBI:29105"/>
    </cofactor>
    <text evidence="13">Binds 1 divalent metal cation per subunit.</text>
</comment>
<evidence type="ECO:0000256" key="1">
    <source>
        <dbReference type="ARBA" id="ARBA00004680"/>
    </source>
</evidence>
<dbReference type="SUPFAM" id="SSF63829">
    <property type="entry name" value="Calcium-dependent phosphotriesterase"/>
    <property type="match status" value="1"/>
</dbReference>
<dbReference type="Pfam" id="PF08450">
    <property type="entry name" value="SGL"/>
    <property type="match status" value="1"/>
</dbReference>
<dbReference type="PANTHER" id="PTHR21139:SF42">
    <property type="entry name" value="TRIOSEPHOSPHATE ISOMERASE"/>
    <property type="match status" value="1"/>
</dbReference>
<dbReference type="PRINTS" id="PR01790">
    <property type="entry name" value="SMP30FAMILY"/>
</dbReference>
<evidence type="ECO:0000256" key="3">
    <source>
        <dbReference type="ARBA" id="ARBA00007422"/>
    </source>
</evidence>
<keyword evidence="6" id="KW-0312">Gluconeogenesis</keyword>
<feature type="binding site" evidence="13">
    <location>
        <position position="583"/>
    </location>
    <ligand>
        <name>a divalent metal cation</name>
        <dbReference type="ChEBI" id="CHEBI:60240"/>
    </ligand>
</feature>
<dbReference type="GO" id="GO:0005829">
    <property type="term" value="C:cytosol"/>
    <property type="evidence" value="ECO:0007669"/>
    <property type="project" value="TreeGrafter"/>
</dbReference>
<feature type="binding site" evidence="13">
    <location>
        <position position="525"/>
    </location>
    <ligand>
        <name>substrate</name>
    </ligand>
</feature>
<keyword evidence="8" id="KW-0324">Glycolysis</keyword>
<comment type="similarity">
    <text evidence="3">Belongs to the triosephosphate isomerase family.</text>
</comment>
<dbReference type="PROSITE" id="PS51440">
    <property type="entry name" value="TIM_2"/>
    <property type="match status" value="1"/>
</dbReference>
<evidence type="ECO:0000256" key="12">
    <source>
        <dbReference type="PIRSR" id="PIRSR605511-1"/>
    </source>
</evidence>
<dbReference type="GO" id="GO:0006094">
    <property type="term" value="P:gluconeogenesis"/>
    <property type="evidence" value="ECO:0007669"/>
    <property type="project" value="UniProtKB-KW"/>
</dbReference>
<evidence type="ECO:0000259" key="14">
    <source>
        <dbReference type="Pfam" id="PF08450"/>
    </source>
</evidence>
<dbReference type="GO" id="GO:0046872">
    <property type="term" value="F:metal ion binding"/>
    <property type="evidence" value="ECO:0007669"/>
    <property type="project" value="UniProtKB-KW"/>
</dbReference>
<comment type="subunit">
    <text evidence="4">Homodimer.</text>
</comment>